<evidence type="ECO:0000256" key="6">
    <source>
        <dbReference type="ARBA" id="ARBA00023136"/>
    </source>
</evidence>
<keyword evidence="10" id="KW-1185">Reference proteome</keyword>
<dbReference type="InterPro" id="IPR003439">
    <property type="entry name" value="ABC_transporter-like_ATP-bd"/>
</dbReference>
<evidence type="ECO:0000259" key="8">
    <source>
        <dbReference type="PROSITE" id="PS50893"/>
    </source>
</evidence>
<dbReference type="InterPro" id="IPR027417">
    <property type="entry name" value="P-loop_NTPase"/>
</dbReference>
<comment type="caution">
    <text evidence="9">The sequence shown here is derived from an EMBL/GenBank/DDBJ whole genome shotgun (WGS) entry which is preliminary data.</text>
</comment>
<evidence type="ECO:0000256" key="2">
    <source>
        <dbReference type="ARBA" id="ARBA00022692"/>
    </source>
</evidence>
<reference evidence="9 10" key="1">
    <citation type="submission" date="2022-12" db="EMBL/GenBank/DDBJ databases">
        <title>Chromosome-level genome of Tegillarca granosa.</title>
        <authorList>
            <person name="Kim J."/>
        </authorList>
    </citation>
    <scope>NUCLEOTIDE SEQUENCE [LARGE SCALE GENOMIC DNA]</scope>
    <source>
        <strain evidence="9">Teg-2019</strain>
        <tissue evidence="9">Adductor muscle</tissue>
    </source>
</reference>
<dbReference type="Gene3D" id="3.40.50.300">
    <property type="entry name" value="P-loop containing nucleotide triphosphate hydrolases"/>
    <property type="match status" value="2"/>
</dbReference>
<feature type="transmembrane region" description="Helical" evidence="7">
    <location>
        <begin position="1087"/>
        <end position="1107"/>
    </location>
</feature>
<feature type="transmembrane region" description="Helical" evidence="7">
    <location>
        <begin position="419"/>
        <end position="442"/>
    </location>
</feature>
<dbReference type="SMART" id="SM00382">
    <property type="entry name" value="AAA"/>
    <property type="match status" value="2"/>
</dbReference>
<protein>
    <recommendedName>
        <fullName evidence="8">ABC transporter domain-containing protein</fullName>
    </recommendedName>
</protein>
<dbReference type="InterPro" id="IPR056264">
    <property type="entry name" value="R2_ABCA1-4-like"/>
</dbReference>
<evidence type="ECO:0000256" key="3">
    <source>
        <dbReference type="ARBA" id="ARBA00022741"/>
    </source>
</evidence>
<feature type="transmembrane region" description="Helical" evidence="7">
    <location>
        <begin position="42"/>
        <end position="62"/>
    </location>
</feature>
<feature type="transmembrane region" description="Helical" evidence="7">
    <location>
        <begin position="1169"/>
        <end position="1191"/>
    </location>
</feature>
<keyword evidence="4" id="KW-0067">ATP-binding</keyword>
<feature type="transmembrane region" description="Helical" evidence="7">
    <location>
        <begin position="896"/>
        <end position="917"/>
    </location>
</feature>
<dbReference type="CDD" id="cd03263">
    <property type="entry name" value="ABC_subfamily_A"/>
    <property type="match status" value="2"/>
</dbReference>
<dbReference type="PANTHER" id="PTHR19229:SF250">
    <property type="entry name" value="ABC TRANSPORTER DOMAIN-CONTAINING PROTEIN-RELATED"/>
    <property type="match status" value="1"/>
</dbReference>
<dbReference type="PROSITE" id="PS00211">
    <property type="entry name" value="ABC_TRANSPORTER_1"/>
    <property type="match status" value="1"/>
</dbReference>
<dbReference type="Proteomes" id="UP001217089">
    <property type="component" value="Unassembled WGS sequence"/>
</dbReference>
<evidence type="ECO:0000256" key="1">
    <source>
        <dbReference type="ARBA" id="ARBA00004141"/>
    </source>
</evidence>
<dbReference type="SUPFAM" id="SSF52540">
    <property type="entry name" value="P-loop containing nucleoside triphosphate hydrolases"/>
    <property type="match status" value="2"/>
</dbReference>
<dbReference type="InterPro" id="IPR003593">
    <property type="entry name" value="AAA+_ATPase"/>
</dbReference>
<feature type="transmembrane region" description="Helical" evidence="7">
    <location>
        <begin position="1197"/>
        <end position="1219"/>
    </location>
</feature>
<dbReference type="EMBL" id="JARBDR010000214">
    <property type="protein sequence ID" value="KAJ8317951.1"/>
    <property type="molecule type" value="Genomic_DNA"/>
</dbReference>
<evidence type="ECO:0000313" key="10">
    <source>
        <dbReference type="Proteomes" id="UP001217089"/>
    </source>
</evidence>
<dbReference type="Pfam" id="PF23321">
    <property type="entry name" value="R1_ABCA1"/>
    <property type="match status" value="1"/>
</dbReference>
<feature type="transmembrane region" description="Helical" evidence="7">
    <location>
        <begin position="372"/>
        <end position="398"/>
    </location>
</feature>
<feature type="domain" description="ABC transporter" evidence="8">
    <location>
        <begin position="542"/>
        <end position="753"/>
    </location>
</feature>
<comment type="subcellular location">
    <subcellularLocation>
        <location evidence="1">Membrane</location>
        <topology evidence="1">Multi-pass membrane protein</topology>
    </subcellularLocation>
</comment>
<sequence length="1753" mass="196776">MENRDSASKCIYTESYPPGIMGRRNQFLLLLWKNYVIQKRKVFVTILEVALPTLFSLILIFIRLRVTGVPVSNGVVWDYCDSFKDYPPINASYDFPRKIVYSPDVPVVRWVMRRVDEIIPNLSVERGFNSEDKMVEFLMIVNKTMNNTRDYVGGIVFTNKLANGDKTFADSIEYKIRLSSSPRNAGKQRMSINPFKTDTRWSTNWMFPFFQRVGPRESNKTCGGDPGYSREGFLAIQNAVNMAIIEKLGNGSSKGHERLAMIDELKLRRHPYPPYNDDNFVLVIQQQFPLILMLSFVLIALNIVKDVVHEKERRLKESMKMMGLSNWLHWTAWFVKYLVFIVVTIAIITLFVCIHTDHGPVIGKSDPSYLPFLFASAVSVFFSRANSAAAAGGILFFVSYFPYFFLQPRYSTLSWGQKIASSIVSNVAMAYGGQVIGMFEGVGSGAQWSNFNSGVSVDDDFALSHVCAMLVIDALFYCVITWYVETVFPGEFGVPQPWYFFLTHSYWCGTSSVDEVPDDKRVSIGQNPEYFEPDPIGINAGIQIRNLGKVFGRKDSKKVAVAGMSLDMYEGQITALLGHNGAGKTTTMKDIGNVRSSLGLCPQHDILFDSLTVEEHLTFFAKLKGCPSHQVNEEVDNMLESINLQNKRHAQSKTLSGGMKRKLSVGIALIGGSKIVILDEPSSGMDPNARRQIWTVLQNHRAGRTMVLTTHFMDEADLLGDRIAIMADGVVKCCGSSLFLKNKYGAGYHMVIVKDKTCNVNQLIQLVKSYVPLAKVESNVGSELSFVLPHESSSKFESMFLDLEGNKESLGIASYGASVTTMEEVFLRVKESADNKNTTSRLPQLHKMIYLSSNSHTHVPLDFDHNLRKESGTFFYYIQQFYALFLKRAHHTMRNALVTITQLAVPLFFTIMALTVVKTFPGPADSPSLKLVPDKFGSNIIVYSESVDEGNDVKLLGKYYSSQFHKKDDNGDDIVLINNKPGYERDANITKYLLERGKESIPVYNLKYMIAADFEQNQNSSLNATAYFNDQAYHSPAISFATLSNAILRYVTNSSRYDLTVVNHPLPRTDMEKLNDEIYQSTTGFTVAFNVVFGMAFLSSSFVIFLIKERDTKAKHIQFVSGVHAVNFWVSTFCWDMINFVIPCICLLVTFVAFGTPAYSSSFKHICQLFLLFILYGWSMLPLMYLLSFLFNVPSSGFVWLTMFNILTGIATILAVGILSMPQLGLEDLSHVLEWIFLTFLPNYCLGQGLEDFYSNKIYLDLCTPEFQALCFFISNPCCAKITGKCGSYPCVYFNENFIGWEKNGIGRMLVFLASQGVVYFCVLLFIDSGLFHKLVVALTTNTIKSIQVQNDYNINDNEATETSPLLRTPSPQQLHPIRSNSLVQEDTDVATERARLANTPLEELFESESLIVQELTKYYSSNLAVDRLSVGIKQGECFGLLGINGAGKTTTFKMLTGDEIMTSGEAYLSGYSVKDNLVEVRQEVGYCPQYDALIDQMTGRETLVMFARLRGVYESKIKHVVDNLLEALLLSAHADRLVKAYSGGNKRKLSAAIALVGNPAVIFLDEPTTGMDPVARRYLWDALTNVRDSGRTLVLTSHSMEECEALCNRLAIMVNGQFRCLGSPQHLKTRFGEGYTLLARVTPQNDGIPANIEPLMRFIEQKFPGSVLKDVHQGMVHYHILDQNITWAELFGTMEKAKTQFNIEDYSVSQTTLEQVFINFAHSQNPPQEQNTGCCGGCCFHCCGNGEDLDEE</sequence>
<keyword evidence="5 7" id="KW-1133">Transmembrane helix</keyword>
<gene>
    <name evidence="9" type="ORF">KUTeg_003042</name>
</gene>
<dbReference type="InterPro" id="IPR026082">
    <property type="entry name" value="ABCA"/>
</dbReference>
<keyword evidence="6 7" id="KW-0472">Membrane</keyword>
<dbReference type="PROSITE" id="PS50893">
    <property type="entry name" value="ABC_TRANSPORTER_2"/>
    <property type="match status" value="2"/>
</dbReference>
<proteinExistence type="predicted"/>
<dbReference type="InterPro" id="IPR013525">
    <property type="entry name" value="ABC2_TM"/>
</dbReference>
<feature type="transmembrane region" description="Helical" evidence="7">
    <location>
        <begin position="1137"/>
        <end position="1157"/>
    </location>
</feature>
<evidence type="ECO:0000256" key="5">
    <source>
        <dbReference type="ARBA" id="ARBA00022989"/>
    </source>
</evidence>
<feature type="transmembrane region" description="Helical" evidence="7">
    <location>
        <begin position="328"/>
        <end position="352"/>
    </location>
</feature>
<accession>A0ABQ9FP63</accession>
<name>A0ABQ9FP63_TEGGR</name>
<dbReference type="InterPro" id="IPR017871">
    <property type="entry name" value="ABC_transporter-like_CS"/>
</dbReference>
<keyword evidence="3" id="KW-0547">Nucleotide-binding</keyword>
<evidence type="ECO:0000256" key="7">
    <source>
        <dbReference type="SAM" id="Phobius"/>
    </source>
</evidence>
<feature type="transmembrane region" description="Helical" evidence="7">
    <location>
        <begin position="288"/>
        <end position="308"/>
    </location>
</feature>
<feature type="transmembrane region" description="Helical" evidence="7">
    <location>
        <begin position="462"/>
        <end position="484"/>
    </location>
</feature>
<dbReference type="Pfam" id="PF12698">
    <property type="entry name" value="ABC2_membrane_3"/>
    <property type="match status" value="2"/>
</dbReference>
<organism evidence="9 10">
    <name type="scientific">Tegillarca granosa</name>
    <name type="common">Malaysian cockle</name>
    <name type="synonym">Anadara granosa</name>
    <dbReference type="NCBI Taxonomy" id="220873"/>
    <lineage>
        <taxon>Eukaryota</taxon>
        <taxon>Metazoa</taxon>
        <taxon>Spiralia</taxon>
        <taxon>Lophotrochozoa</taxon>
        <taxon>Mollusca</taxon>
        <taxon>Bivalvia</taxon>
        <taxon>Autobranchia</taxon>
        <taxon>Pteriomorphia</taxon>
        <taxon>Arcoida</taxon>
        <taxon>Arcoidea</taxon>
        <taxon>Arcidae</taxon>
        <taxon>Tegillarca</taxon>
    </lineage>
</organism>
<evidence type="ECO:0000256" key="4">
    <source>
        <dbReference type="ARBA" id="ARBA00022840"/>
    </source>
</evidence>
<dbReference type="Pfam" id="PF00005">
    <property type="entry name" value="ABC_tran"/>
    <property type="match status" value="2"/>
</dbReference>
<keyword evidence="2 7" id="KW-0812">Transmembrane</keyword>
<dbReference type="PANTHER" id="PTHR19229">
    <property type="entry name" value="ATP-BINDING CASSETTE TRANSPORTER SUBFAMILY A ABCA"/>
    <property type="match status" value="1"/>
</dbReference>
<evidence type="ECO:0000313" key="9">
    <source>
        <dbReference type="EMBL" id="KAJ8317951.1"/>
    </source>
</evidence>
<feature type="domain" description="ABC transporter" evidence="8">
    <location>
        <begin position="1411"/>
        <end position="1641"/>
    </location>
</feature>